<feature type="transmembrane region" description="Helical" evidence="1">
    <location>
        <begin position="90"/>
        <end position="117"/>
    </location>
</feature>
<keyword evidence="1" id="KW-0812">Transmembrane</keyword>
<dbReference type="InterPro" id="IPR000160">
    <property type="entry name" value="GGDEF_dom"/>
</dbReference>
<evidence type="ECO:0000313" key="4">
    <source>
        <dbReference type="EMBL" id="GAA1542863.1"/>
    </source>
</evidence>
<protein>
    <submittedName>
        <fullName evidence="4">Bifunctional diguanylate cyclase/phosphodiesterase</fullName>
    </submittedName>
</protein>
<dbReference type="NCBIfam" id="TIGR00254">
    <property type="entry name" value="GGDEF"/>
    <property type="match status" value="1"/>
</dbReference>
<evidence type="ECO:0000259" key="2">
    <source>
        <dbReference type="PROSITE" id="PS50883"/>
    </source>
</evidence>
<dbReference type="SMART" id="SM00052">
    <property type="entry name" value="EAL"/>
    <property type="match status" value="1"/>
</dbReference>
<feature type="transmembrane region" description="Helical" evidence="1">
    <location>
        <begin position="129"/>
        <end position="149"/>
    </location>
</feature>
<keyword evidence="1" id="KW-1133">Transmembrane helix</keyword>
<proteinExistence type="predicted"/>
<dbReference type="EMBL" id="BAAAQD010000017">
    <property type="protein sequence ID" value="GAA1542863.1"/>
    <property type="molecule type" value="Genomic_DNA"/>
</dbReference>
<dbReference type="Pfam" id="PF00990">
    <property type="entry name" value="GGDEF"/>
    <property type="match status" value="1"/>
</dbReference>
<dbReference type="InterPro" id="IPR029787">
    <property type="entry name" value="Nucleotide_cyclase"/>
</dbReference>
<dbReference type="PROSITE" id="PS50887">
    <property type="entry name" value="GGDEF"/>
    <property type="match status" value="1"/>
</dbReference>
<reference evidence="5" key="1">
    <citation type="journal article" date="2019" name="Int. J. Syst. Evol. Microbiol.">
        <title>The Global Catalogue of Microorganisms (GCM) 10K type strain sequencing project: providing services to taxonomists for standard genome sequencing and annotation.</title>
        <authorList>
            <consortium name="The Broad Institute Genomics Platform"/>
            <consortium name="The Broad Institute Genome Sequencing Center for Infectious Disease"/>
            <person name="Wu L."/>
            <person name="Ma J."/>
        </authorList>
    </citation>
    <scope>NUCLEOTIDE SEQUENCE [LARGE SCALE GENOMIC DNA]</scope>
    <source>
        <strain evidence="5">JCM 15933</strain>
    </source>
</reference>
<dbReference type="CDD" id="cd01949">
    <property type="entry name" value="GGDEF"/>
    <property type="match status" value="1"/>
</dbReference>
<dbReference type="Pfam" id="PF00563">
    <property type="entry name" value="EAL"/>
    <property type="match status" value="1"/>
</dbReference>
<keyword evidence="1" id="KW-0472">Membrane</keyword>
<feature type="transmembrane region" description="Helical" evidence="1">
    <location>
        <begin position="63"/>
        <end position="84"/>
    </location>
</feature>
<feature type="transmembrane region" description="Helical" evidence="1">
    <location>
        <begin position="263"/>
        <end position="280"/>
    </location>
</feature>
<evidence type="ECO:0000259" key="3">
    <source>
        <dbReference type="PROSITE" id="PS50887"/>
    </source>
</evidence>
<feature type="transmembrane region" description="Helical" evidence="1">
    <location>
        <begin position="286"/>
        <end position="305"/>
    </location>
</feature>
<dbReference type="SUPFAM" id="SSF55073">
    <property type="entry name" value="Nucleotide cyclase"/>
    <property type="match status" value="1"/>
</dbReference>
<dbReference type="InterPro" id="IPR035919">
    <property type="entry name" value="EAL_sf"/>
</dbReference>
<gene>
    <name evidence="4" type="ORF">GCM10009827_073050</name>
</gene>
<dbReference type="CDD" id="cd01948">
    <property type="entry name" value="EAL"/>
    <property type="match status" value="1"/>
</dbReference>
<dbReference type="Proteomes" id="UP001501470">
    <property type="component" value="Unassembled WGS sequence"/>
</dbReference>
<dbReference type="PANTHER" id="PTHR44757:SF2">
    <property type="entry name" value="BIOFILM ARCHITECTURE MAINTENANCE PROTEIN MBAA"/>
    <property type="match status" value="1"/>
</dbReference>
<accession>A0ABP4MEA3</accession>
<feature type="transmembrane region" description="Helical" evidence="1">
    <location>
        <begin position="31"/>
        <end position="51"/>
    </location>
</feature>
<evidence type="ECO:0000256" key="1">
    <source>
        <dbReference type="SAM" id="Phobius"/>
    </source>
</evidence>
<comment type="caution">
    <text evidence="4">The sequence shown here is derived from an EMBL/GenBank/DDBJ whole genome shotgun (WGS) entry which is preliminary data.</text>
</comment>
<feature type="domain" description="GGDEF" evidence="3">
    <location>
        <begin position="348"/>
        <end position="484"/>
    </location>
</feature>
<dbReference type="InterPro" id="IPR001633">
    <property type="entry name" value="EAL_dom"/>
</dbReference>
<dbReference type="SUPFAM" id="SSF141868">
    <property type="entry name" value="EAL domain-like"/>
    <property type="match status" value="1"/>
</dbReference>
<name>A0ABP4MEA3_9ACTN</name>
<feature type="transmembrane region" description="Helical" evidence="1">
    <location>
        <begin position="222"/>
        <end position="242"/>
    </location>
</feature>
<feature type="domain" description="EAL" evidence="2">
    <location>
        <begin position="493"/>
        <end position="748"/>
    </location>
</feature>
<feature type="transmembrane region" description="Helical" evidence="1">
    <location>
        <begin position="161"/>
        <end position="184"/>
    </location>
</feature>
<dbReference type="PROSITE" id="PS50883">
    <property type="entry name" value="EAL"/>
    <property type="match status" value="1"/>
</dbReference>
<evidence type="ECO:0000313" key="5">
    <source>
        <dbReference type="Proteomes" id="UP001501470"/>
    </source>
</evidence>
<dbReference type="PANTHER" id="PTHR44757">
    <property type="entry name" value="DIGUANYLATE CYCLASE DGCP"/>
    <property type="match status" value="1"/>
</dbReference>
<dbReference type="InterPro" id="IPR043128">
    <property type="entry name" value="Rev_trsase/Diguanyl_cyclase"/>
</dbReference>
<dbReference type="InterPro" id="IPR052155">
    <property type="entry name" value="Biofilm_reg_signaling"/>
</dbReference>
<keyword evidence="5" id="KW-1185">Reference proteome</keyword>
<sequence>MGVSNVTRVVCLLFAGLVVFRFTDLYNTQAAGISICALETVALGLHLRVAFSRRLSAAAKRPYRFTSPALALLIIAGVGFSVAFNTHDRSWGVATVAAVALRTLAVPVLLLGLLSFAAEPMDRRARWKLGMDVATVLGAGAMLMWYLVLGPALQAGGLLDPLRLGAVLFAVGDVVLLVGVGTVLLRGSAVPSRGPLVLMLAGTAGYLVVDTVFLYTMVHDGALHDAVVPTALHLPMFLILLASTVRQETAGGAAAGRRLRRNAWLPYAALAGGFALLVVAAAKAGLFPWLGLVLGALVMTVGVAARQVLASRENYTLVVTDSLTGLANRIQLRGALTAAVDRHRRTGAPVAVLLIDLNGFKQVNDGYGHEVGDQMLVAFADVLRRTVRDADVPARLGGDEFAVVLPGCAEEATQVAERILAACQAPVNLSGHRLELRASIGVAVAQRGGPDAGSVDPNELLHRADLAMYAAKRRGTPSWAEYTADAMDAEQAVPALADDLARAADAGQLRLLYQPIVALESGDLVAVEALVRWQHPTRGLLGPDAFIPLAEQTGLIHGIGGWVLREACRQVGAWQAELPPGRSLHLSVNLSPIQLERPALADEILEVLEREGFDPRALVVEMTESALVDDRSAVPQLERLRARGVRVALDDFGTGYSSLRYLTRLPVDILKLDRCFVADLSGDPERAAVAEAVIRLSQILHMDTVAEGIEDPAQATELTLLGYRTAQGFHFARPLPAGDVEALLHRSAAEWPSLPTALDPAAPRPVAVHG</sequence>
<dbReference type="Gene3D" id="3.30.70.270">
    <property type="match status" value="1"/>
</dbReference>
<organism evidence="4 5">
    <name type="scientific">Dactylosporangium maewongense</name>
    <dbReference type="NCBI Taxonomy" id="634393"/>
    <lineage>
        <taxon>Bacteria</taxon>
        <taxon>Bacillati</taxon>
        <taxon>Actinomycetota</taxon>
        <taxon>Actinomycetes</taxon>
        <taxon>Micromonosporales</taxon>
        <taxon>Micromonosporaceae</taxon>
        <taxon>Dactylosporangium</taxon>
    </lineage>
</organism>
<dbReference type="Gene3D" id="3.20.20.450">
    <property type="entry name" value="EAL domain"/>
    <property type="match status" value="1"/>
</dbReference>
<feature type="transmembrane region" description="Helical" evidence="1">
    <location>
        <begin position="196"/>
        <end position="216"/>
    </location>
</feature>
<dbReference type="SMART" id="SM00267">
    <property type="entry name" value="GGDEF"/>
    <property type="match status" value="1"/>
</dbReference>